<evidence type="ECO:0000313" key="7">
    <source>
        <dbReference type="EnsemblMetazoa" id="Aqu2.1.28492_001"/>
    </source>
</evidence>
<dbReference type="Gene3D" id="1.10.1450.10">
    <property type="entry name" value="Tetraspanin"/>
    <property type="match status" value="1"/>
</dbReference>
<evidence type="ECO:0000256" key="4">
    <source>
        <dbReference type="ARBA" id="ARBA00022989"/>
    </source>
</evidence>
<reference evidence="7" key="2">
    <citation type="submission" date="2017-05" db="UniProtKB">
        <authorList>
            <consortium name="EnsemblMetazoa"/>
        </authorList>
    </citation>
    <scope>IDENTIFICATION</scope>
</reference>
<evidence type="ECO:0000256" key="5">
    <source>
        <dbReference type="ARBA" id="ARBA00023136"/>
    </source>
</evidence>
<sequence>MGSSSELGTCANIFRVLFVIFNILFIILGIIGFSIGVWQVVAADGSYDFITGSDTVSGAAISIVVNIFVIAIGAVGVLGALFKWRPLLLIYAIVWTILILLGIIGAIISFYYSDNVSAAAEESYRDGWTRAINDYNMTEGATDSVDAFQKTFECCGIDNSSNWVDLRPDYFRNNSFRLPPSCQCSTGENCQSFNIQFQGVDYPQTAYNRGCYQVTVDFFQAYSFISGVVAIIFAIIETFGVFVAIGLICCITSARKKEIV</sequence>
<gene>
    <name evidence="7" type="primary">105313198</name>
</gene>
<dbReference type="KEGG" id="aqu:105313198"/>
<dbReference type="Proteomes" id="UP000007879">
    <property type="component" value="Unassembled WGS sequence"/>
</dbReference>
<evidence type="ECO:0000256" key="3">
    <source>
        <dbReference type="ARBA" id="ARBA00022692"/>
    </source>
</evidence>
<organism evidence="7">
    <name type="scientific">Amphimedon queenslandica</name>
    <name type="common">Sponge</name>
    <dbReference type="NCBI Taxonomy" id="400682"/>
    <lineage>
        <taxon>Eukaryota</taxon>
        <taxon>Metazoa</taxon>
        <taxon>Porifera</taxon>
        <taxon>Demospongiae</taxon>
        <taxon>Heteroscleromorpha</taxon>
        <taxon>Haplosclerida</taxon>
        <taxon>Niphatidae</taxon>
        <taxon>Amphimedon</taxon>
    </lineage>
</organism>
<dbReference type="PIRSF" id="PIRSF002419">
    <property type="entry name" value="Tetraspanin"/>
    <property type="match status" value="1"/>
</dbReference>
<dbReference type="GO" id="GO:0005886">
    <property type="term" value="C:plasma membrane"/>
    <property type="evidence" value="ECO:0007669"/>
    <property type="project" value="TreeGrafter"/>
</dbReference>
<comment type="subcellular location">
    <subcellularLocation>
        <location evidence="1 6">Membrane</location>
        <topology evidence="1 6">Multi-pass membrane protein</topology>
    </subcellularLocation>
</comment>
<evidence type="ECO:0000256" key="6">
    <source>
        <dbReference type="RuleBase" id="RU361218"/>
    </source>
</evidence>
<keyword evidence="5 6" id="KW-0472">Membrane</keyword>
<dbReference type="AlphaFoldDB" id="A0A1X7UM51"/>
<proteinExistence type="inferred from homology"/>
<name>A0A1X7UM51_AMPQE</name>
<dbReference type="EnsemblMetazoa" id="Aqu2.1.28492_001">
    <property type="protein sequence ID" value="Aqu2.1.28492_001"/>
    <property type="gene ID" value="Aqu2.1.28492"/>
</dbReference>
<dbReference type="EnsemblMetazoa" id="XM_011406417.2">
    <property type="protein sequence ID" value="XP_011404719.1"/>
    <property type="gene ID" value="LOC105313198"/>
</dbReference>
<dbReference type="CDD" id="cd03127">
    <property type="entry name" value="tetraspanin_LEL"/>
    <property type="match status" value="1"/>
</dbReference>
<feature type="transmembrane region" description="Helical" evidence="6">
    <location>
        <begin position="12"/>
        <end position="38"/>
    </location>
</feature>
<accession>A0A1X7UM51</accession>
<dbReference type="OrthoDB" id="9972904at2759"/>
<feature type="transmembrane region" description="Helical" evidence="6">
    <location>
        <begin position="224"/>
        <end position="251"/>
    </location>
</feature>
<evidence type="ECO:0000256" key="2">
    <source>
        <dbReference type="ARBA" id="ARBA00006840"/>
    </source>
</evidence>
<dbReference type="InterPro" id="IPR018499">
    <property type="entry name" value="Tetraspanin/Peripherin"/>
</dbReference>
<dbReference type="Pfam" id="PF00335">
    <property type="entry name" value="Tetraspanin"/>
    <property type="match status" value="1"/>
</dbReference>
<dbReference type="PRINTS" id="PR00259">
    <property type="entry name" value="TMFOUR"/>
</dbReference>
<dbReference type="InterPro" id="IPR000301">
    <property type="entry name" value="Tetraspanin_animals"/>
</dbReference>
<dbReference type="eggNOG" id="KOG3882">
    <property type="taxonomic scope" value="Eukaryota"/>
</dbReference>
<keyword evidence="3 6" id="KW-0812">Transmembrane</keyword>
<evidence type="ECO:0000256" key="1">
    <source>
        <dbReference type="ARBA" id="ARBA00004141"/>
    </source>
</evidence>
<evidence type="ECO:0000313" key="8">
    <source>
        <dbReference type="Proteomes" id="UP000007879"/>
    </source>
</evidence>
<dbReference type="PANTHER" id="PTHR19282:SF534">
    <property type="entry name" value="TETRASPANIN FAMILY-RELATED"/>
    <property type="match status" value="1"/>
</dbReference>
<keyword evidence="4 6" id="KW-1133">Transmembrane helix</keyword>
<protein>
    <recommendedName>
        <fullName evidence="6">Tetraspanin</fullName>
    </recommendedName>
</protein>
<dbReference type="InterPro" id="IPR008952">
    <property type="entry name" value="Tetraspanin_EC2_sf"/>
</dbReference>
<keyword evidence="8" id="KW-1185">Reference proteome</keyword>
<dbReference type="InParanoid" id="A0A1X7UM51"/>
<reference evidence="8" key="1">
    <citation type="journal article" date="2010" name="Nature">
        <title>The Amphimedon queenslandica genome and the evolution of animal complexity.</title>
        <authorList>
            <person name="Srivastava M."/>
            <person name="Simakov O."/>
            <person name="Chapman J."/>
            <person name="Fahey B."/>
            <person name="Gauthier M.E."/>
            <person name="Mitros T."/>
            <person name="Richards G.S."/>
            <person name="Conaco C."/>
            <person name="Dacre M."/>
            <person name="Hellsten U."/>
            <person name="Larroux C."/>
            <person name="Putnam N.H."/>
            <person name="Stanke M."/>
            <person name="Adamska M."/>
            <person name="Darling A."/>
            <person name="Degnan S.M."/>
            <person name="Oakley T.H."/>
            <person name="Plachetzki D.C."/>
            <person name="Zhai Y."/>
            <person name="Adamski M."/>
            <person name="Calcino A."/>
            <person name="Cummins S.F."/>
            <person name="Goodstein D.M."/>
            <person name="Harris C."/>
            <person name="Jackson D.J."/>
            <person name="Leys S.P."/>
            <person name="Shu S."/>
            <person name="Woodcroft B.J."/>
            <person name="Vervoort M."/>
            <person name="Kosik K.S."/>
            <person name="Manning G."/>
            <person name="Degnan B.M."/>
            <person name="Rokhsar D.S."/>
        </authorList>
    </citation>
    <scope>NUCLEOTIDE SEQUENCE [LARGE SCALE GENOMIC DNA]</scope>
</reference>
<dbReference type="PANTHER" id="PTHR19282">
    <property type="entry name" value="TETRASPANIN"/>
    <property type="match status" value="1"/>
</dbReference>
<comment type="similarity">
    <text evidence="2 6">Belongs to the tetraspanin (TM4SF) family.</text>
</comment>
<dbReference type="OMA" id="ELGTCAN"/>
<dbReference type="SUPFAM" id="SSF48652">
    <property type="entry name" value="Tetraspanin"/>
    <property type="match status" value="1"/>
</dbReference>
<feature type="transmembrane region" description="Helical" evidence="6">
    <location>
        <begin position="58"/>
        <end position="81"/>
    </location>
</feature>
<feature type="transmembrane region" description="Helical" evidence="6">
    <location>
        <begin position="88"/>
        <end position="112"/>
    </location>
</feature>